<dbReference type="Proteomes" id="UP000033633">
    <property type="component" value="Unassembled WGS sequence"/>
</dbReference>
<protein>
    <submittedName>
        <fullName evidence="7">MFS transporter</fullName>
    </submittedName>
</protein>
<evidence type="ECO:0000256" key="1">
    <source>
        <dbReference type="ARBA" id="ARBA00004651"/>
    </source>
</evidence>
<dbReference type="AlphaFoldDB" id="A0A0F5V9U8"/>
<feature type="transmembrane region" description="Helical" evidence="6">
    <location>
        <begin position="163"/>
        <end position="181"/>
    </location>
</feature>
<dbReference type="PANTHER" id="PTHR23513:SF11">
    <property type="entry name" value="STAPHYLOFERRIN A TRANSPORTER"/>
    <property type="match status" value="1"/>
</dbReference>
<dbReference type="PANTHER" id="PTHR23513">
    <property type="entry name" value="INTEGRAL MEMBRANE EFFLUX PROTEIN-RELATED"/>
    <property type="match status" value="1"/>
</dbReference>
<sequence length="396" mass="43764">MSRTATYLTGRFFDGISSGMFMLALPWVMLSQGDMGVFVAAVALTYTALSFIATPFTATLIDRHSRKAILIVIQVIQSLTALSVLLAFRFQADSIWLLALAQLIFWLSNDVAWSTNNAFTQENYDKADYARVTGQQEVVMQLTTLSAGAAGIVLLASWSMSEFALLATLASGIAALSYGLTPYRRRLLSSQPQAFFRQLAESKTIFTRQPAFYLFLALSCLTYPMLTYLAKLVPVYFSEQSISGSWFASWSLSYGVGALLTGLLVTRLLARISHEKAMMYSVISMGSLLIVMAVWLTPVVLVSLTVILGFFNALNRIARTNKLNHEVNVHERGRIEGGLKLFSTLSQSLSYVLIAALSYFQVTEMGFIMMGIIVMLSGLIMQRLYRKGSHLQVSIA</sequence>
<dbReference type="RefSeq" id="WP_046221638.1">
    <property type="nucleotide sequence ID" value="NZ_JWYV01000015.1"/>
</dbReference>
<dbReference type="SUPFAM" id="SSF103473">
    <property type="entry name" value="MFS general substrate transporter"/>
    <property type="match status" value="1"/>
</dbReference>
<dbReference type="CDD" id="cd06173">
    <property type="entry name" value="MFS_MefA_like"/>
    <property type="match status" value="1"/>
</dbReference>
<dbReference type="OrthoDB" id="5847346at2"/>
<dbReference type="InterPro" id="IPR036259">
    <property type="entry name" value="MFS_trans_sf"/>
</dbReference>
<evidence type="ECO:0000313" key="7">
    <source>
        <dbReference type="EMBL" id="KKC98852.1"/>
    </source>
</evidence>
<keyword evidence="2" id="KW-1003">Cell membrane</keyword>
<comment type="subcellular location">
    <subcellularLocation>
        <location evidence="1">Cell membrane</location>
        <topology evidence="1">Multi-pass membrane protein</topology>
    </subcellularLocation>
</comment>
<keyword evidence="5 6" id="KW-0472">Membrane</keyword>
<reference evidence="7 8" key="1">
    <citation type="submission" date="2014-12" db="EMBL/GenBank/DDBJ databases">
        <title>Mercury Reductase activity and rhizosphere competence traits in the genome of root associated Photobacterium halotolerans MELD1.</title>
        <authorList>
            <person name="Mathew D.C."/>
            <person name="Huang C.-C."/>
        </authorList>
    </citation>
    <scope>NUCLEOTIDE SEQUENCE [LARGE SCALE GENOMIC DNA]</scope>
    <source>
        <strain evidence="7 8">MELD1</strain>
    </source>
</reference>
<evidence type="ECO:0000313" key="8">
    <source>
        <dbReference type="Proteomes" id="UP000033633"/>
    </source>
</evidence>
<dbReference type="GO" id="GO:0022857">
    <property type="term" value="F:transmembrane transporter activity"/>
    <property type="evidence" value="ECO:0007669"/>
    <property type="project" value="InterPro"/>
</dbReference>
<dbReference type="Pfam" id="PF07690">
    <property type="entry name" value="MFS_1"/>
    <property type="match status" value="1"/>
</dbReference>
<dbReference type="Gene3D" id="1.20.1250.20">
    <property type="entry name" value="MFS general substrate transporter like domains"/>
    <property type="match status" value="1"/>
</dbReference>
<feature type="transmembrane region" description="Helical" evidence="6">
    <location>
        <begin position="12"/>
        <end position="30"/>
    </location>
</feature>
<evidence type="ECO:0000256" key="3">
    <source>
        <dbReference type="ARBA" id="ARBA00022692"/>
    </source>
</evidence>
<feature type="transmembrane region" description="Helical" evidence="6">
    <location>
        <begin position="94"/>
        <end position="113"/>
    </location>
</feature>
<accession>A0A0F5V9U8</accession>
<evidence type="ECO:0000256" key="2">
    <source>
        <dbReference type="ARBA" id="ARBA00022475"/>
    </source>
</evidence>
<evidence type="ECO:0000256" key="5">
    <source>
        <dbReference type="ARBA" id="ARBA00023136"/>
    </source>
</evidence>
<feature type="transmembrane region" description="Helical" evidence="6">
    <location>
        <begin position="211"/>
        <end position="230"/>
    </location>
</feature>
<name>A0A0F5V9U8_9GAMM</name>
<gene>
    <name evidence="7" type="ORF">KY46_16115</name>
</gene>
<organism evidence="7 8">
    <name type="scientific">Photobacterium halotolerans</name>
    <dbReference type="NCBI Taxonomy" id="265726"/>
    <lineage>
        <taxon>Bacteria</taxon>
        <taxon>Pseudomonadati</taxon>
        <taxon>Pseudomonadota</taxon>
        <taxon>Gammaproteobacteria</taxon>
        <taxon>Vibrionales</taxon>
        <taxon>Vibrionaceae</taxon>
        <taxon>Photobacterium</taxon>
    </lineage>
</organism>
<feature type="transmembrane region" description="Helical" evidence="6">
    <location>
        <begin position="250"/>
        <end position="270"/>
    </location>
</feature>
<keyword evidence="3 6" id="KW-0812">Transmembrane</keyword>
<dbReference type="GO" id="GO:0005886">
    <property type="term" value="C:plasma membrane"/>
    <property type="evidence" value="ECO:0007669"/>
    <property type="project" value="UniProtKB-SubCell"/>
</dbReference>
<keyword evidence="4 6" id="KW-1133">Transmembrane helix</keyword>
<evidence type="ECO:0000256" key="6">
    <source>
        <dbReference type="SAM" id="Phobius"/>
    </source>
</evidence>
<feature type="transmembrane region" description="Helical" evidence="6">
    <location>
        <begin position="366"/>
        <end position="385"/>
    </location>
</feature>
<dbReference type="EMBL" id="JWYV01000015">
    <property type="protein sequence ID" value="KKC98852.1"/>
    <property type="molecule type" value="Genomic_DNA"/>
</dbReference>
<evidence type="ECO:0000256" key="4">
    <source>
        <dbReference type="ARBA" id="ARBA00022989"/>
    </source>
</evidence>
<keyword evidence="8" id="KW-1185">Reference proteome</keyword>
<dbReference type="InterPro" id="IPR011701">
    <property type="entry name" value="MFS"/>
</dbReference>
<proteinExistence type="predicted"/>
<feature type="transmembrane region" description="Helical" evidence="6">
    <location>
        <begin position="138"/>
        <end position="157"/>
    </location>
</feature>
<dbReference type="PATRIC" id="fig|265726.11.peg.1480"/>
<feature type="transmembrane region" description="Helical" evidence="6">
    <location>
        <begin position="68"/>
        <end position="88"/>
    </location>
</feature>
<feature type="transmembrane region" description="Helical" evidence="6">
    <location>
        <begin position="36"/>
        <end position="61"/>
    </location>
</feature>
<comment type="caution">
    <text evidence="7">The sequence shown here is derived from an EMBL/GenBank/DDBJ whole genome shotgun (WGS) entry which is preliminary data.</text>
</comment>
<dbReference type="STRING" id="265726.KY46_16115"/>